<organism evidence="6 7">
    <name type="scientific">Pseudoduganella ginsengisoli</name>
    <dbReference type="NCBI Taxonomy" id="1462440"/>
    <lineage>
        <taxon>Bacteria</taxon>
        <taxon>Pseudomonadati</taxon>
        <taxon>Pseudomonadota</taxon>
        <taxon>Betaproteobacteria</taxon>
        <taxon>Burkholderiales</taxon>
        <taxon>Oxalobacteraceae</taxon>
        <taxon>Telluria group</taxon>
        <taxon>Pseudoduganella</taxon>
    </lineage>
</organism>
<dbReference type="InterPro" id="IPR004839">
    <property type="entry name" value="Aminotransferase_I/II_large"/>
</dbReference>
<sequence>MTANEALPVLLDRAALHGALADPVFDSISFLNEIMDRYPRAISFAPGAPYAGFFDELDVAACLRRYTDYLAETKGRTPAQINKLLYQYGPARGVINELIAEALRQDEQISVAPESIVVTVGCQEALLLVLRALCAGSGDALAVVNPCFAGIAGAARLLDMPMIAIDETADGIDFAALEQACRDARANGGNVRALYVAPDFSNPSGAILSLEARHRLLALAAQEDFLLLEDNAYGFTAAPGSALPTLKALDRAQRVVYLGTCAKTCMPGVRVGFAVADQRIALGNGKTGLLADELATLKSMVTVNTSPICQAIVGGMLLEHGGSIAALSHGKAALYRNNLAYLLDALERHLGGGNHPAITWNRPAGGFFVRVRIPAVADTSLLAYCAAEYGVLWTPMSFFHLGRAGDHELRLSCSYLDPQQIEEGVKRLARFLCDPRVLDGKAVQ</sequence>
<evidence type="ECO:0000313" key="6">
    <source>
        <dbReference type="EMBL" id="MTW05184.1"/>
    </source>
</evidence>
<dbReference type="PANTHER" id="PTHR42790:SF19">
    <property type="entry name" value="KYNURENINE_ALPHA-AMINOADIPATE AMINOTRANSFERASE, MITOCHONDRIAL"/>
    <property type="match status" value="1"/>
</dbReference>
<proteinExistence type="predicted"/>
<reference evidence="6 7" key="1">
    <citation type="submission" date="2019-11" db="EMBL/GenBank/DDBJ databases">
        <title>Type strains purchased from KCTC, JCM and DSMZ.</title>
        <authorList>
            <person name="Lu H."/>
        </authorList>
    </citation>
    <scope>NUCLEOTIDE SEQUENCE [LARGE SCALE GENOMIC DNA]</scope>
    <source>
        <strain evidence="6 7">KCTC 42409</strain>
    </source>
</reference>
<dbReference type="SUPFAM" id="SSF53383">
    <property type="entry name" value="PLP-dependent transferases"/>
    <property type="match status" value="1"/>
</dbReference>
<dbReference type="InterPro" id="IPR015422">
    <property type="entry name" value="PyrdxlP-dep_Trfase_small"/>
</dbReference>
<evidence type="ECO:0000259" key="5">
    <source>
        <dbReference type="Pfam" id="PF00155"/>
    </source>
</evidence>
<keyword evidence="3 6" id="KW-0808">Transferase</keyword>
<evidence type="ECO:0000313" key="7">
    <source>
        <dbReference type="Proteomes" id="UP000484015"/>
    </source>
</evidence>
<keyword evidence="2 6" id="KW-0032">Aminotransferase</keyword>
<evidence type="ECO:0000256" key="3">
    <source>
        <dbReference type="ARBA" id="ARBA00022679"/>
    </source>
</evidence>
<protein>
    <submittedName>
        <fullName evidence="6">Aminotransferase class I/II-fold pyridoxal phosphate-dependent enzyme</fullName>
    </submittedName>
</protein>
<dbReference type="EMBL" id="WNLA01000021">
    <property type="protein sequence ID" value="MTW05184.1"/>
    <property type="molecule type" value="Genomic_DNA"/>
</dbReference>
<dbReference type="InterPro" id="IPR015424">
    <property type="entry name" value="PyrdxlP-dep_Trfase"/>
</dbReference>
<evidence type="ECO:0000256" key="2">
    <source>
        <dbReference type="ARBA" id="ARBA00022576"/>
    </source>
</evidence>
<dbReference type="Pfam" id="PF00155">
    <property type="entry name" value="Aminotran_1_2"/>
    <property type="match status" value="1"/>
</dbReference>
<comment type="caution">
    <text evidence="6">The sequence shown here is derived from an EMBL/GenBank/DDBJ whole genome shotgun (WGS) entry which is preliminary data.</text>
</comment>
<dbReference type="GO" id="GO:0030170">
    <property type="term" value="F:pyridoxal phosphate binding"/>
    <property type="evidence" value="ECO:0007669"/>
    <property type="project" value="InterPro"/>
</dbReference>
<dbReference type="Gene3D" id="3.90.1150.10">
    <property type="entry name" value="Aspartate Aminotransferase, domain 1"/>
    <property type="match status" value="1"/>
</dbReference>
<dbReference type="RefSeq" id="WP_155441535.1">
    <property type="nucleotide sequence ID" value="NZ_WNLA01000021.1"/>
</dbReference>
<keyword evidence="4" id="KW-0663">Pyridoxal phosphate</keyword>
<dbReference type="CDD" id="cd00609">
    <property type="entry name" value="AAT_like"/>
    <property type="match status" value="1"/>
</dbReference>
<name>A0A6L6Q6V6_9BURK</name>
<evidence type="ECO:0000256" key="1">
    <source>
        <dbReference type="ARBA" id="ARBA00001933"/>
    </source>
</evidence>
<dbReference type="InterPro" id="IPR015421">
    <property type="entry name" value="PyrdxlP-dep_Trfase_major"/>
</dbReference>
<dbReference type="AlphaFoldDB" id="A0A6L6Q6V6"/>
<dbReference type="OrthoDB" id="9808770at2"/>
<evidence type="ECO:0000256" key="4">
    <source>
        <dbReference type="ARBA" id="ARBA00022898"/>
    </source>
</evidence>
<dbReference type="GO" id="GO:1901605">
    <property type="term" value="P:alpha-amino acid metabolic process"/>
    <property type="evidence" value="ECO:0007669"/>
    <property type="project" value="TreeGrafter"/>
</dbReference>
<comment type="cofactor">
    <cofactor evidence="1">
        <name>pyridoxal 5'-phosphate</name>
        <dbReference type="ChEBI" id="CHEBI:597326"/>
    </cofactor>
</comment>
<dbReference type="Gene3D" id="3.40.640.10">
    <property type="entry name" value="Type I PLP-dependent aspartate aminotransferase-like (Major domain)"/>
    <property type="match status" value="1"/>
</dbReference>
<accession>A0A6L6Q6V6</accession>
<keyword evidence="7" id="KW-1185">Reference proteome</keyword>
<feature type="domain" description="Aminotransferase class I/classII large" evidence="5">
    <location>
        <begin position="86"/>
        <end position="428"/>
    </location>
</feature>
<dbReference type="GO" id="GO:0008483">
    <property type="term" value="F:transaminase activity"/>
    <property type="evidence" value="ECO:0007669"/>
    <property type="project" value="UniProtKB-KW"/>
</dbReference>
<dbReference type="InterPro" id="IPR050859">
    <property type="entry name" value="Class-I_PLP-dep_aminotransf"/>
</dbReference>
<dbReference type="PANTHER" id="PTHR42790">
    <property type="entry name" value="AMINOTRANSFERASE"/>
    <property type="match status" value="1"/>
</dbReference>
<gene>
    <name evidence="6" type="ORF">GM668_24205</name>
</gene>
<dbReference type="Proteomes" id="UP000484015">
    <property type="component" value="Unassembled WGS sequence"/>
</dbReference>